<dbReference type="AlphaFoldDB" id="U4LN98"/>
<organism evidence="1 2">
    <name type="scientific">Pyronema omphalodes (strain CBS 100304)</name>
    <name type="common">Pyronema confluens</name>
    <dbReference type="NCBI Taxonomy" id="1076935"/>
    <lineage>
        <taxon>Eukaryota</taxon>
        <taxon>Fungi</taxon>
        <taxon>Dikarya</taxon>
        <taxon>Ascomycota</taxon>
        <taxon>Pezizomycotina</taxon>
        <taxon>Pezizomycetes</taxon>
        <taxon>Pezizales</taxon>
        <taxon>Pyronemataceae</taxon>
        <taxon>Pyronema</taxon>
    </lineage>
</organism>
<sequence>MALTPPTSETLRKQFTTFLDTQGRSFVENPLWQGSNSLGALGMWAYSRKAEKRGLKAVMPRPNHLLFFAALFGVATGIGFEGYTVDAAGTTAAWGTLYLLTNGIKRTITPIYKARTIIPAVFAAKIAFDTVNGAWYWGNTRRWEPESK</sequence>
<protein>
    <submittedName>
        <fullName evidence="1">Uncharacterized protein</fullName>
    </submittedName>
</protein>
<dbReference type="OMA" id="RWEPESK"/>
<gene>
    <name evidence="1" type="ORF">PCON_14098</name>
</gene>
<evidence type="ECO:0000313" key="2">
    <source>
        <dbReference type="Proteomes" id="UP000018144"/>
    </source>
</evidence>
<dbReference type="EMBL" id="HF936006">
    <property type="protein sequence ID" value="CCX33067.1"/>
    <property type="molecule type" value="Genomic_DNA"/>
</dbReference>
<reference evidence="1 2" key="1">
    <citation type="journal article" date="2013" name="PLoS Genet.">
        <title>The genome and development-dependent transcriptomes of Pyronema confluens: a window into fungal evolution.</title>
        <authorList>
            <person name="Traeger S."/>
            <person name="Altegoer F."/>
            <person name="Freitag M."/>
            <person name="Gabaldon T."/>
            <person name="Kempken F."/>
            <person name="Kumar A."/>
            <person name="Marcet-Houben M."/>
            <person name="Poggeler S."/>
            <person name="Stajich J.E."/>
            <person name="Nowrousian M."/>
        </authorList>
    </citation>
    <scope>NUCLEOTIDE SEQUENCE [LARGE SCALE GENOMIC DNA]</scope>
    <source>
        <strain evidence="2">CBS 100304</strain>
        <tissue evidence="1">Vegetative mycelium</tissue>
    </source>
</reference>
<dbReference type="OrthoDB" id="5554402at2759"/>
<keyword evidence="2" id="KW-1185">Reference proteome</keyword>
<dbReference type="STRING" id="1076935.U4LN98"/>
<dbReference type="Pfam" id="PF10315">
    <property type="entry name" value="Aim19"/>
    <property type="match status" value="1"/>
</dbReference>
<dbReference type="Proteomes" id="UP000018144">
    <property type="component" value="Unassembled WGS sequence"/>
</dbReference>
<evidence type="ECO:0000313" key="1">
    <source>
        <dbReference type="EMBL" id="CCX33067.1"/>
    </source>
</evidence>
<proteinExistence type="predicted"/>
<dbReference type="InterPro" id="IPR019419">
    <property type="entry name" value="AIM19"/>
</dbReference>
<accession>U4LN98</accession>
<name>U4LN98_PYROM</name>